<dbReference type="InterPro" id="IPR036291">
    <property type="entry name" value="NAD(P)-bd_dom_sf"/>
</dbReference>
<evidence type="ECO:0000313" key="5">
    <source>
        <dbReference type="Proteomes" id="UP001596074"/>
    </source>
</evidence>
<evidence type="ECO:0000256" key="3">
    <source>
        <dbReference type="ARBA" id="ARBA00023027"/>
    </source>
</evidence>
<comment type="caution">
    <text evidence="4">The sequence shown here is derived from an EMBL/GenBank/DDBJ whole genome shotgun (WGS) entry which is preliminary data.</text>
</comment>
<dbReference type="NCBIfam" id="TIGR03971">
    <property type="entry name" value="SDR_subfam_1"/>
    <property type="match status" value="1"/>
</dbReference>
<dbReference type="NCBIfam" id="NF009467">
    <property type="entry name" value="PRK12826.1-3"/>
    <property type="match status" value="1"/>
</dbReference>
<dbReference type="CDD" id="cd05233">
    <property type="entry name" value="SDR_c"/>
    <property type="match status" value="1"/>
</dbReference>
<evidence type="ECO:0000313" key="4">
    <source>
        <dbReference type="EMBL" id="MFC5752431.1"/>
    </source>
</evidence>
<gene>
    <name evidence="4" type="ORF">ACFPZN_43035</name>
</gene>
<dbReference type="EMBL" id="JBHSON010000087">
    <property type="protein sequence ID" value="MFC5752431.1"/>
    <property type="molecule type" value="Genomic_DNA"/>
</dbReference>
<dbReference type="InterPro" id="IPR002347">
    <property type="entry name" value="SDR_fam"/>
</dbReference>
<dbReference type="InterPro" id="IPR023985">
    <property type="entry name" value="SDR_subfam_1"/>
</dbReference>
<dbReference type="PROSITE" id="PS00061">
    <property type="entry name" value="ADH_SHORT"/>
    <property type="match status" value="1"/>
</dbReference>
<sequence>MGQLDGKVAFITGAGRGQGRSHAALLAEHGADVIAVDVCADIPTVPYPMATADDLAETARVVEAAGRRCVTAVADVRDIAALDKALQHGIAELGGVDIVLANAGVLHSDPGAETTLERSAANWADAIGVMLTGVFNTLKVTERPLIDQGRGGSIVVTGSTAGLKGMTDGSGGLSGYNAAKHGLVGLAKGWARLLGPHSVRVNVVHPTAVDTFMINNPHSPMTDGSRLQQVTRVLPVDRLQPVDVSRAILWLVSDEAYAVTGISLPVEAGMTL</sequence>
<evidence type="ECO:0000256" key="1">
    <source>
        <dbReference type="ARBA" id="ARBA00006484"/>
    </source>
</evidence>
<reference evidence="5" key="1">
    <citation type="journal article" date="2019" name="Int. J. Syst. Evol. Microbiol.">
        <title>The Global Catalogue of Microorganisms (GCM) 10K type strain sequencing project: providing services to taxonomists for standard genome sequencing and annotation.</title>
        <authorList>
            <consortium name="The Broad Institute Genomics Platform"/>
            <consortium name="The Broad Institute Genome Sequencing Center for Infectious Disease"/>
            <person name="Wu L."/>
            <person name="Ma J."/>
        </authorList>
    </citation>
    <scope>NUCLEOTIDE SEQUENCE [LARGE SCALE GENOMIC DNA]</scope>
    <source>
        <strain evidence="5">KCTC 42087</strain>
    </source>
</reference>
<keyword evidence="3" id="KW-0520">NAD</keyword>
<dbReference type="RefSeq" id="WP_378288404.1">
    <property type="nucleotide sequence ID" value="NZ_JBHSON010000087.1"/>
</dbReference>
<dbReference type="PANTHER" id="PTHR24321:SF8">
    <property type="entry name" value="ESTRADIOL 17-BETA-DEHYDROGENASE 8-RELATED"/>
    <property type="match status" value="1"/>
</dbReference>
<dbReference type="PRINTS" id="PR00081">
    <property type="entry name" value="GDHRDH"/>
</dbReference>
<keyword evidence="5" id="KW-1185">Reference proteome</keyword>
<proteinExistence type="inferred from homology"/>
<evidence type="ECO:0000256" key="2">
    <source>
        <dbReference type="ARBA" id="ARBA00023002"/>
    </source>
</evidence>
<protein>
    <submittedName>
        <fullName evidence="4">Mycofactocin-coupled SDR family oxidoreductase</fullName>
    </submittedName>
</protein>
<dbReference type="PRINTS" id="PR00080">
    <property type="entry name" value="SDRFAMILY"/>
</dbReference>
<comment type="similarity">
    <text evidence="1">Belongs to the short-chain dehydrogenases/reductases (SDR) family.</text>
</comment>
<name>A0ABW1AAB7_9ACTN</name>
<dbReference type="SUPFAM" id="SSF51735">
    <property type="entry name" value="NAD(P)-binding Rossmann-fold domains"/>
    <property type="match status" value="1"/>
</dbReference>
<keyword evidence="2" id="KW-0560">Oxidoreductase</keyword>
<organism evidence="4 5">
    <name type="scientific">Actinomadura rugatobispora</name>
    <dbReference type="NCBI Taxonomy" id="1994"/>
    <lineage>
        <taxon>Bacteria</taxon>
        <taxon>Bacillati</taxon>
        <taxon>Actinomycetota</taxon>
        <taxon>Actinomycetes</taxon>
        <taxon>Streptosporangiales</taxon>
        <taxon>Thermomonosporaceae</taxon>
        <taxon>Actinomadura</taxon>
    </lineage>
</organism>
<dbReference type="InterPro" id="IPR020904">
    <property type="entry name" value="Sc_DH/Rdtase_CS"/>
</dbReference>
<dbReference type="Pfam" id="PF13561">
    <property type="entry name" value="adh_short_C2"/>
    <property type="match status" value="1"/>
</dbReference>
<dbReference type="Proteomes" id="UP001596074">
    <property type="component" value="Unassembled WGS sequence"/>
</dbReference>
<accession>A0ABW1AAB7</accession>
<dbReference type="Gene3D" id="3.40.50.720">
    <property type="entry name" value="NAD(P)-binding Rossmann-like Domain"/>
    <property type="match status" value="1"/>
</dbReference>
<dbReference type="PANTHER" id="PTHR24321">
    <property type="entry name" value="DEHYDROGENASES, SHORT CHAIN"/>
    <property type="match status" value="1"/>
</dbReference>